<dbReference type="GO" id="GO:0044010">
    <property type="term" value="P:single-species biofilm formation"/>
    <property type="evidence" value="ECO:0007669"/>
    <property type="project" value="TreeGrafter"/>
</dbReference>
<dbReference type="EMBL" id="QGAL01000004">
    <property type="protein sequence ID" value="TKK17854.1"/>
    <property type="molecule type" value="Genomic_DNA"/>
</dbReference>
<dbReference type="PANTHER" id="PTHR34986">
    <property type="entry name" value="EVOLVED BETA-GALACTOSIDASE SUBUNIT BETA"/>
    <property type="match status" value="1"/>
</dbReference>
<dbReference type="Proteomes" id="UP000306327">
    <property type="component" value="Unassembled WGS sequence"/>
</dbReference>
<name>A0AB38P449_9ENTR</name>
<dbReference type="InterPro" id="IPR004375">
    <property type="entry name" value="NanQ/TabA/YiaL"/>
</dbReference>
<comment type="caution">
    <text evidence="1">The sequence shown here is derived from an EMBL/GenBank/DDBJ whole genome shotgun (WGS) entry which is preliminary data.</text>
</comment>
<accession>A0AB38P449</accession>
<dbReference type="GO" id="GO:0005829">
    <property type="term" value="C:cytosol"/>
    <property type="evidence" value="ECO:0007669"/>
    <property type="project" value="TreeGrafter"/>
</dbReference>
<dbReference type="Pfam" id="PF04074">
    <property type="entry name" value="DUF386"/>
    <property type="match status" value="1"/>
</dbReference>
<dbReference type="RefSeq" id="WP_137272968.1">
    <property type="nucleotide sequence ID" value="NZ_QGAL01000004.1"/>
</dbReference>
<dbReference type="AlphaFoldDB" id="A0AB38P449"/>
<organism evidence="1 2">
    <name type="scientific">Enterobacter cancerogenus</name>
    <dbReference type="NCBI Taxonomy" id="69218"/>
    <lineage>
        <taxon>Bacteria</taxon>
        <taxon>Pseudomonadati</taxon>
        <taxon>Pseudomonadota</taxon>
        <taxon>Gammaproteobacteria</taxon>
        <taxon>Enterobacterales</taxon>
        <taxon>Enterobacteriaceae</taxon>
        <taxon>Enterobacter</taxon>
        <taxon>Enterobacter cloacae complex</taxon>
    </lineage>
</organism>
<protein>
    <submittedName>
        <fullName evidence="1">YhcH/YjgK/YiaL family protein</fullName>
    </submittedName>
</protein>
<evidence type="ECO:0000313" key="2">
    <source>
        <dbReference type="Proteomes" id="UP000306327"/>
    </source>
</evidence>
<reference evidence="1 2" key="1">
    <citation type="journal article" date="2019" name="Sci. Rep.">
        <title>Differences in resource use lead to coexistence of seed-transmitted microbial populations.</title>
        <authorList>
            <person name="Torres-Cortes G."/>
            <person name="Garcia B.J."/>
            <person name="Compant S."/>
            <person name="Rezki S."/>
            <person name="Jones P."/>
            <person name="Preveaux A."/>
            <person name="Briand M."/>
            <person name="Roulet A."/>
            <person name="Bouchez O."/>
            <person name="Jacobson D."/>
            <person name="Barret M."/>
        </authorList>
    </citation>
    <scope>NUCLEOTIDE SEQUENCE [LARGE SCALE GENOMIC DNA]</scope>
    <source>
        <strain evidence="1 2">CFBP13530</strain>
    </source>
</reference>
<dbReference type="Gene3D" id="2.60.120.370">
    <property type="entry name" value="YhcH/YjgK/YiaL"/>
    <property type="match status" value="1"/>
</dbReference>
<proteinExistence type="predicted"/>
<dbReference type="NCBIfam" id="TIGR00022">
    <property type="entry name" value="YhcH/YjgK/YiaL family protein"/>
    <property type="match status" value="1"/>
</dbReference>
<dbReference type="InterPro" id="IPR037012">
    <property type="entry name" value="NanQ/TabA/YiaL_sf"/>
</dbReference>
<gene>
    <name evidence="1" type="ORF">EcCFBP13530_16060</name>
</gene>
<dbReference type="SUPFAM" id="SSF51197">
    <property type="entry name" value="Clavaminate synthase-like"/>
    <property type="match status" value="1"/>
</dbReference>
<evidence type="ECO:0000313" key="1">
    <source>
        <dbReference type="EMBL" id="TKK17854.1"/>
    </source>
</evidence>
<dbReference type="PANTHER" id="PTHR34986:SF4">
    <property type="entry name" value="EVOLVED BETA-GALACTOSIDASE SUBUNIT BETA-RELATED"/>
    <property type="match status" value="1"/>
</dbReference>
<sequence>MITGNLHYLALASLPDALLSILSRPEFKPEMLRRLPDGRLQPTAEGWFCNIGDTQTAERKARHTEFHQDYLDIQIMLDGEEMIYYDCVDARHQPAQERKADLFIPEHPNLRQHVHLQPGDFAIFAPGEAHQALCAVSSPRTVRKAVVKVPLTLLNQGKEI</sequence>